<sequence length="147" mass="16458">MTNTHPYTRSSISQAEISTIPIFSGDANVLPLFVDACTDLVTTYADRTNANNPINAYLVKIIKSRLGGEAQALIGSRKLKTWTDIKQLLQTTYLDQRSEDCLLNDLMSEQPKKGENPYTFGQRIKDILNLLLTKMQMDTGDTAKPFL</sequence>
<protein>
    <submittedName>
        <fullName evidence="1">Uncharacterized protein</fullName>
    </submittedName>
</protein>
<dbReference type="EMBL" id="JASPKY010000063">
    <property type="protein sequence ID" value="KAK9744042.1"/>
    <property type="molecule type" value="Genomic_DNA"/>
</dbReference>
<evidence type="ECO:0000313" key="2">
    <source>
        <dbReference type="Proteomes" id="UP001458880"/>
    </source>
</evidence>
<reference evidence="1 2" key="1">
    <citation type="journal article" date="2024" name="BMC Genomics">
        <title>De novo assembly and annotation of Popillia japonica's genome with initial clues to its potential as an invasive pest.</title>
        <authorList>
            <person name="Cucini C."/>
            <person name="Boschi S."/>
            <person name="Funari R."/>
            <person name="Cardaioli E."/>
            <person name="Iannotti N."/>
            <person name="Marturano G."/>
            <person name="Paoli F."/>
            <person name="Bruttini M."/>
            <person name="Carapelli A."/>
            <person name="Frati F."/>
            <person name="Nardi F."/>
        </authorList>
    </citation>
    <scope>NUCLEOTIDE SEQUENCE [LARGE SCALE GENOMIC DNA]</scope>
    <source>
        <strain evidence="1">DMR45628</strain>
    </source>
</reference>
<name>A0AAW1MCB6_POPJA</name>
<proteinExistence type="predicted"/>
<keyword evidence="2" id="KW-1185">Reference proteome</keyword>
<accession>A0AAW1MCB6</accession>
<dbReference type="AlphaFoldDB" id="A0AAW1MCB6"/>
<comment type="caution">
    <text evidence="1">The sequence shown here is derived from an EMBL/GenBank/DDBJ whole genome shotgun (WGS) entry which is preliminary data.</text>
</comment>
<organism evidence="1 2">
    <name type="scientific">Popillia japonica</name>
    <name type="common">Japanese beetle</name>
    <dbReference type="NCBI Taxonomy" id="7064"/>
    <lineage>
        <taxon>Eukaryota</taxon>
        <taxon>Metazoa</taxon>
        <taxon>Ecdysozoa</taxon>
        <taxon>Arthropoda</taxon>
        <taxon>Hexapoda</taxon>
        <taxon>Insecta</taxon>
        <taxon>Pterygota</taxon>
        <taxon>Neoptera</taxon>
        <taxon>Endopterygota</taxon>
        <taxon>Coleoptera</taxon>
        <taxon>Polyphaga</taxon>
        <taxon>Scarabaeiformia</taxon>
        <taxon>Scarabaeidae</taxon>
        <taxon>Rutelinae</taxon>
        <taxon>Popillia</taxon>
    </lineage>
</organism>
<evidence type="ECO:0000313" key="1">
    <source>
        <dbReference type="EMBL" id="KAK9744042.1"/>
    </source>
</evidence>
<dbReference type="Proteomes" id="UP001458880">
    <property type="component" value="Unassembled WGS sequence"/>
</dbReference>
<gene>
    <name evidence="1" type="ORF">QE152_g8145</name>
</gene>